<keyword evidence="2" id="KW-1185">Reference proteome</keyword>
<gene>
    <name evidence="1" type="ORF">WISP_127779</name>
</gene>
<comment type="caution">
    <text evidence="1">The sequence shown here is derived from an EMBL/GenBank/DDBJ whole genome shotgun (WGS) entry which is preliminary data.</text>
</comment>
<accession>A0ABQ9CRH6</accession>
<organism evidence="1 2">
    <name type="scientific">Willisornis vidua</name>
    <name type="common">Xingu scale-backed antbird</name>
    <dbReference type="NCBI Taxonomy" id="1566151"/>
    <lineage>
        <taxon>Eukaryota</taxon>
        <taxon>Metazoa</taxon>
        <taxon>Chordata</taxon>
        <taxon>Craniata</taxon>
        <taxon>Vertebrata</taxon>
        <taxon>Euteleostomi</taxon>
        <taxon>Archelosauria</taxon>
        <taxon>Archosauria</taxon>
        <taxon>Dinosauria</taxon>
        <taxon>Saurischia</taxon>
        <taxon>Theropoda</taxon>
        <taxon>Coelurosauria</taxon>
        <taxon>Aves</taxon>
        <taxon>Neognathae</taxon>
        <taxon>Neoaves</taxon>
        <taxon>Telluraves</taxon>
        <taxon>Australaves</taxon>
        <taxon>Passeriformes</taxon>
        <taxon>Thamnophilidae</taxon>
        <taxon>Willisornis</taxon>
    </lineage>
</organism>
<evidence type="ECO:0000313" key="2">
    <source>
        <dbReference type="Proteomes" id="UP001145742"/>
    </source>
</evidence>
<proteinExistence type="predicted"/>
<dbReference type="EMBL" id="WHWB01034616">
    <property type="protein sequence ID" value="KAJ7407275.1"/>
    <property type="molecule type" value="Genomic_DNA"/>
</dbReference>
<evidence type="ECO:0000313" key="1">
    <source>
        <dbReference type="EMBL" id="KAJ7407275.1"/>
    </source>
</evidence>
<protein>
    <submittedName>
        <fullName evidence="1">Uncharacterized protein</fullName>
    </submittedName>
</protein>
<reference evidence="1" key="1">
    <citation type="submission" date="2019-10" db="EMBL/GenBank/DDBJ databases">
        <authorList>
            <person name="Soares A.E.R."/>
            <person name="Aleixo A."/>
            <person name="Schneider P."/>
            <person name="Miyaki C.Y."/>
            <person name="Schneider M.P."/>
            <person name="Mello C."/>
            <person name="Vasconcelos A.T.R."/>
        </authorList>
    </citation>
    <scope>NUCLEOTIDE SEQUENCE</scope>
    <source>
        <tissue evidence="1">Muscle</tissue>
    </source>
</reference>
<dbReference type="Proteomes" id="UP001145742">
    <property type="component" value="Unassembled WGS sequence"/>
</dbReference>
<sequence length="141" mass="15596">MPAGFRMDLLLAKAETIRNVNNSADTKVSAEGGAGDAKAEVLLQAMVQTTVEQLCPGSPWRTITVQRSTCSPWRSPSWNSEAKDVRVGSRYPEVHKTSSRTDLQETGWTAGLSNVDLVVLERDQVISEEEAEQSHLRRQDK</sequence>
<name>A0ABQ9CRH6_9PASS</name>